<dbReference type="InterPro" id="IPR004299">
    <property type="entry name" value="MBOAT_fam"/>
</dbReference>
<feature type="transmembrane region" description="Helical" evidence="12">
    <location>
        <begin position="76"/>
        <end position="94"/>
    </location>
</feature>
<feature type="transmembrane region" description="Helical" evidence="12">
    <location>
        <begin position="149"/>
        <end position="168"/>
    </location>
</feature>
<dbReference type="STRING" id="1798182.GA0061081_10635"/>
<dbReference type="GO" id="GO:0005886">
    <property type="term" value="C:plasma membrane"/>
    <property type="evidence" value="ECO:0007669"/>
    <property type="project" value="UniProtKB-SubCell"/>
</dbReference>
<keyword evidence="5 11" id="KW-0808">Transferase</keyword>
<evidence type="ECO:0000256" key="1">
    <source>
        <dbReference type="ARBA" id="ARBA00004651"/>
    </source>
</evidence>
<keyword evidence="8 12" id="KW-1133">Transmembrane helix</keyword>
<evidence type="ECO:0000256" key="12">
    <source>
        <dbReference type="SAM" id="Phobius"/>
    </source>
</evidence>
<dbReference type="Proteomes" id="UP000199670">
    <property type="component" value="Unassembled WGS sequence"/>
</dbReference>
<feature type="transmembrane region" description="Helical" evidence="12">
    <location>
        <begin position="188"/>
        <end position="210"/>
    </location>
</feature>
<dbReference type="PIRSF" id="PIRSF500217">
    <property type="entry name" value="AlgI"/>
    <property type="match status" value="1"/>
</dbReference>
<comment type="similarity">
    <text evidence="3 11">Belongs to the membrane-bound acyltransferase family.</text>
</comment>
<dbReference type="UniPathway" id="UPA00286"/>
<dbReference type="RefSeq" id="WP_091348773.1">
    <property type="nucleotide sequence ID" value="NZ_FMAQ01000006.1"/>
</dbReference>
<feature type="transmembrane region" description="Helical" evidence="12">
    <location>
        <begin position="362"/>
        <end position="379"/>
    </location>
</feature>
<keyword evidence="6 11" id="KW-0812">Transmembrane</keyword>
<dbReference type="PANTHER" id="PTHR13285">
    <property type="entry name" value="ACYLTRANSFERASE"/>
    <property type="match status" value="1"/>
</dbReference>
<keyword evidence="10 11" id="KW-0012">Acyltransferase</keyword>
<keyword evidence="7 11" id="KW-0016">Alginate biosynthesis</keyword>
<dbReference type="PANTHER" id="PTHR13285:SF23">
    <property type="entry name" value="TEICHOIC ACID D-ALANYLTRANSFERASE"/>
    <property type="match status" value="1"/>
</dbReference>
<gene>
    <name evidence="13" type="ORF">GA0061081_10635</name>
</gene>
<feature type="transmembrane region" description="Helical" evidence="12">
    <location>
        <begin position="329"/>
        <end position="350"/>
    </location>
</feature>
<evidence type="ECO:0000256" key="9">
    <source>
        <dbReference type="ARBA" id="ARBA00023136"/>
    </source>
</evidence>
<evidence type="ECO:0000256" key="6">
    <source>
        <dbReference type="ARBA" id="ARBA00022692"/>
    </source>
</evidence>
<comment type="subcellular location">
    <subcellularLocation>
        <location evidence="11">Cell inner membrane</location>
    </subcellularLocation>
    <subcellularLocation>
        <location evidence="1">Cell membrane</location>
        <topology evidence="1">Multi-pass membrane protein</topology>
    </subcellularLocation>
</comment>
<dbReference type="Pfam" id="PF03062">
    <property type="entry name" value="MBOAT"/>
    <property type="match status" value="1"/>
</dbReference>
<dbReference type="GO" id="GO:0042121">
    <property type="term" value="P:alginic acid biosynthetic process"/>
    <property type="evidence" value="ECO:0007669"/>
    <property type="project" value="UniProtKB-UniRule"/>
</dbReference>
<name>A0A1C4BWP1_9GAMM</name>
<feature type="transmembrane region" description="Helical" evidence="12">
    <location>
        <begin position="250"/>
        <end position="273"/>
    </location>
</feature>
<keyword evidence="11" id="KW-0997">Cell inner membrane</keyword>
<dbReference type="AlphaFoldDB" id="A0A1C4BWP1"/>
<protein>
    <recommendedName>
        <fullName evidence="11">Probable alginate O-acetylase</fullName>
        <ecNumber evidence="11">2.3.1.-</ecNumber>
    </recommendedName>
</protein>
<organism evidence="13 14">
    <name type="scientific">Gilliamella bombicola</name>
    <dbReference type="NCBI Taxonomy" id="1798182"/>
    <lineage>
        <taxon>Bacteria</taxon>
        <taxon>Pseudomonadati</taxon>
        <taxon>Pseudomonadota</taxon>
        <taxon>Gammaproteobacteria</taxon>
        <taxon>Orbales</taxon>
        <taxon>Orbaceae</taxon>
        <taxon>Gilliamella</taxon>
    </lineage>
</organism>
<evidence type="ECO:0000256" key="4">
    <source>
        <dbReference type="ARBA" id="ARBA00022475"/>
    </source>
</evidence>
<sequence length="466" mass="54034">MSYLSIEFGLLFIAFFALYWGCRLSPKIQNGLLLVSSYLIVGSYSWQFALILFIYTCVIYLFSLLIAASKCHAKRWLVLGLCVSIINLALFKYFDFFRYELQYLFNLLNFPILLPAITLLIPIGISFYTFHSVSYLVSVKKKEFPVAKFWDFALFLSFFPSIIAGPINRAKDFLPQINVAQPREILEPFRAFTLLIFAVIKVYCVGGLISEHWVKPIFANPLEFSVIDLLVGLYGYAMQIYLNFSGYTDLVTGIALLLGFRLPINFNLPYLALNLRDFWGRWHISLSRWIRDYIYIPLGGNRRGLVQTQINVMLAMLLSGLWHGAGINFIIWGAFHGIGIVVLNIGDRYLGKDWITRRSPTVARLLTWHYVCFTWLFFYCESLPDALEYLTALVHNFSIQPLYAGDFLVICFIYFSYPMCKNFTQWFIIQLTRIPHIFLPFVFICILWMVIYIAPSGMPNFIYANF</sequence>
<dbReference type="GO" id="GO:0016746">
    <property type="term" value="F:acyltransferase activity"/>
    <property type="evidence" value="ECO:0007669"/>
    <property type="project" value="UniProtKB-KW"/>
</dbReference>
<evidence type="ECO:0000313" key="13">
    <source>
        <dbReference type="EMBL" id="SCC11267.1"/>
    </source>
</evidence>
<proteinExistence type="inferred from homology"/>
<feature type="transmembrane region" description="Helical" evidence="12">
    <location>
        <begin position="114"/>
        <end position="137"/>
    </location>
</feature>
<evidence type="ECO:0000256" key="11">
    <source>
        <dbReference type="PIRNR" id="PIRNR016636"/>
    </source>
</evidence>
<evidence type="ECO:0000256" key="8">
    <source>
        <dbReference type="ARBA" id="ARBA00022989"/>
    </source>
</evidence>
<dbReference type="OrthoDB" id="139172at2"/>
<evidence type="ECO:0000256" key="10">
    <source>
        <dbReference type="ARBA" id="ARBA00023315"/>
    </source>
</evidence>
<dbReference type="InterPro" id="IPR024194">
    <property type="entry name" value="Ac/AlaTfrase_AlgI/DltB"/>
</dbReference>
<keyword evidence="14" id="KW-1185">Reference proteome</keyword>
<evidence type="ECO:0000256" key="7">
    <source>
        <dbReference type="ARBA" id="ARBA00022841"/>
    </source>
</evidence>
<dbReference type="EC" id="2.3.1.-" evidence="11"/>
<reference evidence="14" key="1">
    <citation type="submission" date="2016-08" db="EMBL/GenBank/DDBJ databases">
        <authorList>
            <person name="Varghese N."/>
            <person name="Submissions Spin"/>
        </authorList>
    </citation>
    <scope>NUCLEOTIDE SEQUENCE [LARGE SCALE GENOMIC DNA]</scope>
    <source>
        <strain evidence="14">R-53248</strain>
    </source>
</reference>
<feature type="transmembrane region" description="Helical" evidence="12">
    <location>
        <begin position="437"/>
        <end position="454"/>
    </location>
</feature>
<accession>A0A1C4BWP1</accession>
<feature type="transmembrane region" description="Helical" evidence="12">
    <location>
        <begin position="48"/>
        <end position="69"/>
    </location>
</feature>
<feature type="transmembrane region" description="Helical" evidence="12">
    <location>
        <begin position="399"/>
        <end position="417"/>
    </location>
</feature>
<keyword evidence="9 11" id="KW-0472">Membrane</keyword>
<keyword evidence="4 11" id="KW-1003">Cell membrane</keyword>
<evidence type="ECO:0000256" key="3">
    <source>
        <dbReference type="ARBA" id="ARBA00010323"/>
    </source>
</evidence>
<evidence type="ECO:0000256" key="2">
    <source>
        <dbReference type="ARBA" id="ARBA00005182"/>
    </source>
</evidence>
<dbReference type="EMBL" id="FMAQ01000006">
    <property type="protein sequence ID" value="SCC11267.1"/>
    <property type="molecule type" value="Genomic_DNA"/>
</dbReference>
<dbReference type="InterPro" id="IPR028362">
    <property type="entry name" value="AlgI"/>
</dbReference>
<dbReference type="PIRSF" id="PIRSF016636">
    <property type="entry name" value="AlgI_DltB"/>
    <property type="match status" value="1"/>
</dbReference>
<evidence type="ECO:0000256" key="5">
    <source>
        <dbReference type="ARBA" id="ARBA00022679"/>
    </source>
</evidence>
<evidence type="ECO:0000313" key="14">
    <source>
        <dbReference type="Proteomes" id="UP000199670"/>
    </source>
</evidence>
<dbReference type="InterPro" id="IPR051085">
    <property type="entry name" value="MB_O-acyltransferase"/>
</dbReference>
<comment type="pathway">
    <text evidence="2 11">Glycan biosynthesis; alginate biosynthesis.</text>
</comment>